<evidence type="ECO:0000259" key="2">
    <source>
        <dbReference type="Pfam" id="PF04773"/>
    </source>
</evidence>
<comment type="caution">
    <text evidence="4">The sequence shown here is derived from an EMBL/GenBank/DDBJ whole genome shotgun (WGS) entry which is preliminary data.</text>
</comment>
<dbReference type="Pfam" id="PF04773">
    <property type="entry name" value="FecR"/>
    <property type="match status" value="1"/>
</dbReference>
<dbReference type="Gene3D" id="2.60.120.1440">
    <property type="match status" value="1"/>
</dbReference>
<sequence>MKGAVVSRDLEDLKSEATAWLVRITSGDATRDDADALIRWRSMSPDHNRAFEETVLLWKQMGRAIAPAQRHSLSRRSIILSGSIAASAALVGVGFSNLGYIPSLTALTSDYATAVGQQSTIELPDGSRAILDGDSALSLHYSPTERRLDLASGAAVFEVADEAIRPFVVTAANGEASTFGKSFSVHHGSGDVSLECLEGSLEVHCRGTAALKGGEAVTYSAEGLGTHSALDLETAASWRTGLLIFNNRSLDDVIADVNRHRRGKVIIASRNLRTRRMSGVFHLSRPQEILRHLEVTLNVQSYSLAGGVVVLR</sequence>
<proteinExistence type="predicted"/>
<feature type="domain" description="FecR protein" evidence="2">
    <location>
        <begin position="110"/>
        <end position="201"/>
    </location>
</feature>
<keyword evidence="1" id="KW-1133">Transmembrane helix</keyword>
<dbReference type="Pfam" id="PF16220">
    <property type="entry name" value="DUF4880"/>
    <property type="match status" value="1"/>
</dbReference>
<keyword evidence="1" id="KW-0812">Transmembrane</keyword>
<dbReference type="PIRSF" id="PIRSF018266">
    <property type="entry name" value="FecR"/>
    <property type="match status" value="1"/>
</dbReference>
<keyword evidence="5" id="KW-1185">Reference proteome</keyword>
<name>A0A6A8AGY2_9HYPH</name>
<dbReference type="GO" id="GO:0016989">
    <property type="term" value="F:sigma factor antagonist activity"/>
    <property type="evidence" value="ECO:0007669"/>
    <property type="project" value="TreeGrafter"/>
</dbReference>
<dbReference type="InterPro" id="IPR032623">
    <property type="entry name" value="FecR_N"/>
</dbReference>
<evidence type="ECO:0000256" key="1">
    <source>
        <dbReference type="SAM" id="Phobius"/>
    </source>
</evidence>
<dbReference type="Proteomes" id="UP000435138">
    <property type="component" value="Unassembled WGS sequence"/>
</dbReference>
<gene>
    <name evidence="4" type="ORF">GAO09_23685</name>
</gene>
<dbReference type="AlphaFoldDB" id="A0A6A8AGY2"/>
<dbReference type="InterPro" id="IPR006860">
    <property type="entry name" value="FecR"/>
</dbReference>
<dbReference type="PANTHER" id="PTHR30273">
    <property type="entry name" value="PERIPLASMIC SIGNAL SENSOR AND SIGMA FACTOR ACTIVATOR FECR-RELATED"/>
    <property type="match status" value="1"/>
</dbReference>
<feature type="domain" description="FecR N-terminal" evidence="3">
    <location>
        <begin position="16"/>
        <end position="53"/>
    </location>
</feature>
<evidence type="ECO:0000313" key="4">
    <source>
        <dbReference type="EMBL" id="MQY49040.1"/>
    </source>
</evidence>
<feature type="transmembrane region" description="Helical" evidence="1">
    <location>
        <begin position="78"/>
        <end position="100"/>
    </location>
</feature>
<dbReference type="PANTHER" id="PTHR30273:SF2">
    <property type="entry name" value="PROTEIN FECR"/>
    <property type="match status" value="1"/>
</dbReference>
<organism evidence="4 5">
    <name type="scientific">Endobacterium cereale</name>
    <dbReference type="NCBI Taxonomy" id="2663029"/>
    <lineage>
        <taxon>Bacteria</taxon>
        <taxon>Pseudomonadati</taxon>
        <taxon>Pseudomonadota</taxon>
        <taxon>Alphaproteobacteria</taxon>
        <taxon>Hyphomicrobiales</taxon>
        <taxon>Rhizobiaceae</taxon>
        <taxon>Endobacterium</taxon>
    </lineage>
</organism>
<reference evidence="4 5" key="1">
    <citation type="submission" date="2019-11" db="EMBL/GenBank/DDBJ databases">
        <title>Genome analysis of Rhizobacterium cereale a novel genus and species isolated from maize roots in North Spain.</title>
        <authorList>
            <person name="Menendez E."/>
            <person name="Flores-Felix J.D."/>
            <person name="Ramirez-Bahena M.-H."/>
            <person name="Igual J.M."/>
            <person name="Garcia-Fraile P."/>
            <person name="Peix A."/>
            <person name="Velazquez E."/>
        </authorList>
    </citation>
    <scope>NUCLEOTIDE SEQUENCE [LARGE SCALE GENOMIC DNA]</scope>
    <source>
        <strain evidence="4 5">RZME27</strain>
    </source>
</reference>
<dbReference type="Gene3D" id="3.55.50.30">
    <property type="match status" value="1"/>
</dbReference>
<evidence type="ECO:0000313" key="5">
    <source>
        <dbReference type="Proteomes" id="UP000435138"/>
    </source>
</evidence>
<accession>A0A6A8AGY2</accession>
<keyword evidence="1" id="KW-0472">Membrane</keyword>
<dbReference type="InterPro" id="IPR012373">
    <property type="entry name" value="Ferrdict_sens_TM"/>
</dbReference>
<protein>
    <submittedName>
        <fullName evidence="4">DUF4880 domain-containing protein</fullName>
    </submittedName>
</protein>
<evidence type="ECO:0000259" key="3">
    <source>
        <dbReference type="Pfam" id="PF16220"/>
    </source>
</evidence>
<dbReference type="EMBL" id="WIXI01000050">
    <property type="protein sequence ID" value="MQY49040.1"/>
    <property type="molecule type" value="Genomic_DNA"/>
</dbReference>